<keyword evidence="2" id="KW-1185">Reference proteome</keyword>
<evidence type="ECO:0000313" key="2">
    <source>
        <dbReference type="Proteomes" id="UP000823775"/>
    </source>
</evidence>
<dbReference type="Proteomes" id="UP000823775">
    <property type="component" value="Unassembled WGS sequence"/>
</dbReference>
<organism evidence="1 2">
    <name type="scientific">Datura stramonium</name>
    <name type="common">Jimsonweed</name>
    <name type="synonym">Common thornapple</name>
    <dbReference type="NCBI Taxonomy" id="4076"/>
    <lineage>
        <taxon>Eukaryota</taxon>
        <taxon>Viridiplantae</taxon>
        <taxon>Streptophyta</taxon>
        <taxon>Embryophyta</taxon>
        <taxon>Tracheophyta</taxon>
        <taxon>Spermatophyta</taxon>
        <taxon>Magnoliopsida</taxon>
        <taxon>eudicotyledons</taxon>
        <taxon>Gunneridae</taxon>
        <taxon>Pentapetalae</taxon>
        <taxon>asterids</taxon>
        <taxon>lamiids</taxon>
        <taxon>Solanales</taxon>
        <taxon>Solanaceae</taxon>
        <taxon>Solanoideae</taxon>
        <taxon>Datureae</taxon>
        <taxon>Datura</taxon>
    </lineage>
</organism>
<protein>
    <submittedName>
        <fullName evidence="1">Uncharacterized protein</fullName>
    </submittedName>
</protein>
<gene>
    <name evidence="1" type="ORF">HAX54_046337</name>
</gene>
<sequence length="61" mass="6652">MARRRRALRHRRVRVESSMLEQCGGIAKSSGKVCKCGRLVRHGMTLGTKRASAVGISKAVS</sequence>
<accession>A0ABS8SRR3</accession>
<name>A0ABS8SRR3_DATST</name>
<reference evidence="1 2" key="1">
    <citation type="journal article" date="2021" name="BMC Genomics">
        <title>Datura genome reveals duplications of psychoactive alkaloid biosynthetic genes and high mutation rate following tissue culture.</title>
        <authorList>
            <person name="Rajewski A."/>
            <person name="Carter-House D."/>
            <person name="Stajich J."/>
            <person name="Litt A."/>
        </authorList>
    </citation>
    <scope>NUCLEOTIDE SEQUENCE [LARGE SCALE GENOMIC DNA]</scope>
    <source>
        <strain evidence="1">AR-01</strain>
    </source>
</reference>
<dbReference type="EMBL" id="JACEIK010000730">
    <property type="protein sequence ID" value="MCD7461520.1"/>
    <property type="molecule type" value="Genomic_DNA"/>
</dbReference>
<proteinExistence type="predicted"/>
<comment type="caution">
    <text evidence="1">The sequence shown here is derived from an EMBL/GenBank/DDBJ whole genome shotgun (WGS) entry which is preliminary data.</text>
</comment>
<feature type="non-terminal residue" evidence="1">
    <location>
        <position position="61"/>
    </location>
</feature>
<evidence type="ECO:0000313" key="1">
    <source>
        <dbReference type="EMBL" id="MCD7461520.1"/>
    </source>
</evidence>